<dbReference type="OrthoDB" id="199913at2759"/>
<proteinExistence type="evidence at transcript level"/>
<evidence type="ECO:0000256" key="2">
    <source>
        <dbReference type="ARBA" id="ARBA00010701"/>
    </source>
</evidence>
<protein>
    <submittedName>
        <fullName evidence="7">Esterase</fullName>
    </submittedName>
</protein>
<evidence type="ECO:0000256" key="5">
    <source>
        <dbReference type="SAM" id="SignalP"/>
    </source>
</evidence>
<feature type="chain" id="PRO_5037424460" evidence="5">
    <location>
        <begin position="18"/>
        <end position="360"/>
    </location>
</feature>
<dbReference type="EMBL" id="ON929134">
    <property type="protein sequence ID" value="UXP71916.1"/>
    <property type="molecule type" value="mRNA"/>
</dbReference>
<dbReference type="Gene3D" id="3.40.50.1820">
    <property type="entry name" value="alpha/beta hydrolase"/>
    <property type="match status" value="1"/>
</dbReference>
<comment type="similarity">
    <text evidence="2 4">Belongs to the AB hydrolase superfamily. Lipase family.</text>
</comment>
<evidence type="ECO:0000256" key="1">
    <source>
        <dbReference type="ARBA" id="ARBA00004613"/>
    </source>
</evidence>
<organism evidence="7">
    <name type="scientific">Manduca sexta</name>
    <name type="common">Tobacco hawkmoth</name>
    <name type="synonym">Tobacco hornworm</name>
    <dbReference type="NCBI Taxonomy" id="7130"/>
    <lineage>
        <taxon>Eukaryota</taxon>
        <taxon>Metazoa</taxon>
        <taxon>Ecdysozoa</taxon>
        <taxon>Arthropoda</taxon>
        <taxon>Hexapoda</taxon>
        <taxon>Insecta</taxon>
        <taxon>Pterygota</taxon>
        <taxon>Neoptera</taxon>
        <taxon>Endopterygota</taxon>
        <taxon>Lepidoptera</taxon>
        <taxon>Glossata</taxon>
        <taxon>Ditrysia</taxon>
        <taxon>Bombycoidea</taxon>
        <taxon>Sphingidae</taxon>
        <taxon>Sphinginae</taxon>
        <taxon>Sphingini</taxon>
        <taxon>Manduca</taxon>
    </lineage>
</organism>
<dbReference type="RefSeq" id="XP_037294617.1">
    <property type="nucleotide sequence ID" value="XM_037438720.1"/>
</dbReference>
<dbReference type="GO" id="GO:0017171">
    <property type="term" value="F:serine hydrolase activity"/>
    <property type="evidence" value="ECO:0007669"/>
    <property type="project" value="TreeGrafter"/>
</dbReference>
<evidence type="ECO:0000259" key="6">
    <source>
        <dbReference type="Pfam" id="PF00151"/>
    </source>
</evidence>
<dbReference type="GO" id="GO:0016298">
    <property type="term" value="F:lipase activity"/>
    <property type="evidence" value="ECO:0007669"/>
    <property type="project" value="InterPro"/>
</dbReference>
<dbReference type="KEGG" id="msex:115454876"/>
<keyword evidence="5" id="KW-0732">Signal</keyword>
<dbReference type="InterPro" id="IPR013818">
    <property type="entry name" value="Lipase"/>
</dbReference>
<evidence type="ECO:0000256" key="3">
    <source>
        <dbReference type="ARBA" id="ARBA00022525"/>
    </source>
</evidence>
<dbReference type="GO" id="GO:0005615">
    <property type="term" value="C:extracellular space"/>
    <property type="evidence" value="ECO:0007669"/>
    <property type="project" value="TreeGrafter"/>
</dbReference>
<evidence type="ECO:0000313" key="7">
    <source>
        <dbReference type="EMBL" id="UXP71916.1"/>
    </source>
</evidence>
<feature type="domain" description="Lipase" evidence="6">
    <location>
        <begin position="79"/>
        <end position="331"/>
    </location>
</feature>
<dbReference type="InterPro" id="IPR000734">
    <property type="entry name" value="TAG_lipase"/>
</dbReference>
<dbReference type="SUPFAM" id="SSF53474">
    <property type="entry name" value="alpha/beta-Hydrolases"/>
    <property type="match status" value="1"/>
</dbReference>
<dbReference type="PANTHER" id="PTHR11610:SF173">
    <property type="entry name" value="LIPASE DOMAIN-CONTAINING PROTEIN-RELATED"/>
    <property type="match status" value="1"/>
</dbReference>
<name>A0A977T705_MANSE</name>
<dbReference type="GO" id="GO:0016042">
    <property type="term" value="P:lipid catabolic process"/>
    <property type="evidence" value="ECO:0007669"/>
    <property type="project" value="TreeGrafter"/>
</dbReference>
<dbReference type="GeneID" id="115454876"/>
<dbReference type="PANTHER" id="PTHR11610">
    <property type="entry name" value="LIPASE"/>
    <property type="match status" value="1"/>
</dbReference>
<reference evidence="7" key="1">
    <citation type="journal article" date="2022" name="Insect Sci.">
        <title>Genome-wide identification, classification, and expression profiling of serine esterases and other esterase-related proteins in the tobacco hornworm, Manduca sexta.</title>
        <authorList>
            <person name="Miao Z."/>
            <person name="Xiong C."/>
            <person name="Cao X."/>
            <person name="Shan T."/>
            <person name="Jin Q."/>
            <person name="Jiang H."/>
        </authorList>
    </citation>
    <scope>NUCLEOTIDE SEQUENCE</scope>
    <source>
        <strain evidence="7">NL42</strain>
    </source>
</reference>
<sequence length="360" mass="40361">MVRRLYNFLMFSSVVSAMYSSKAMEGYPTGYLADCPGGDREAIISRKTLKYLTLTVIGKGNIQNVKKTRYTYFQMKSLAKDPDIDFKKKTAIYVGGYLDSPNFPFASVLGPAYKKQGYNALLLDTNKFTTMEYPVAVRYMRPVGQHVAEMLVNLTKEGLDPKKVELIGLSLGGQTVSFIAKNFKRMTGVTLGRITGLDPSGPCFRNLGPDDRLDQADADFVDVISTNIDGFGMAAPVGHVNFYVNGGEFQPGDILWMPCNVLCSHIRSYTIWLAALQNPDSFIAMQCESVQQAREKNCYDNKPMVTNVLGLETDHNKTGIFFLATQNNFPYYLGTNGLKREYEFFHAHMKEITDNDPMKM</sequence>
<dbReference type="InterPro" id="IPR029058">
    <property type="entry name" value="AB_hydrolase_fold"/>
</dbReference>
<dbReference type="AlphaFoldDB" id="A0A977T705"/>
<comment type="subcellular location">
    <subcellularLocation>
        <location evidence="1">Secreted</location>
    </subcellularLocation>
</comment>
<evidence type="ECO:0000256" key="4">
    <source>
        <dbReference type="RuleBase" id="RU004262"/>
    </source>
</evidence>
<accession>A0A977T705</accession>
<keyword evidence="3" id="KW-0964">Secreted</keyword>
<feature type="signal peptide" evidence="5">
    <location>
        <begin position="1"/>
        <end position="17"/>
    </location>
</feature>
<dbReference type="Pfam" id="PF00151">
    <property type="entry name" value="Lipase"/>
    <property type="match status" value="1"/>
</dbReference>